<sequence length="293" mass="32186">MIERFWFPRTPALRLATLRVLVGGYGLVYLLVRLPHLLSYALDDLGRFAPVGIVSLAPAPTLPWLYRALVALLIPTSIAFVIGLRHRVLAPLHAALLLWVLTYSNSWGKILHTDNLFLMHVIVLALAPASDALSIDARGRAPVDDHPRYGWAPRLMVAVAAATYLLAGIAKLRNNGLDFAMGETLRNFVAFDNVRKIELGSTFSPLGAALVPYVGLFSMLAWGSLALELGAPLALHPRIGRAWAIGMWSFHVGVLALMAIGFVYPLSFIAFAPLFDVERIWRARPLRRLAITG</sequence>
<dbReference type="AlphaFoldDB" id="A0A0F6YME1"/>
<dbReference type="RefSeq" id="WP_053239110.1">
    <property type="nucleotide sequence ID" value="NZ_CP011125.1"/>
</dbReference>
<gene>
    <name evidence="3" type="ORF">DB32_008077</name>
</gene>
<dbReference type="InterPro" id="IPR053934">
    <property type="entry name" value="HTTM_dom"/>
</dbReference>
<keyword evidence="1" id="KW-0472">Membrane</keyword>
<dbReference type="Proteomes" id="UP000034883">
    <property type="component" value="Chromosome"/>
</dbReference>
<accession>A0A0F6YME1</accession>
<feature type="transmembrane region" description="Helical" evidence="1">
    <location>
        <begin position="155"/>
        <end position="172"/>
    </location>
</feature>
<evidence type="ECO:0000313" key="4">
    <source>
        <dbReference type="Proteomes" id="UP000034883"/>
    </source>
</evidence>
<feature type="transmembrane region" description="Helical" evidence="1">
    <location>
        <begin position="64"/>
        <end position="81"/>
    </location>
</feature>
<organism evidence="3 4">
    <name type="scientific">Sandaracinus amylolyticus</name>
    <dbReference type="NCBI Taxonomy" id="927083"/>
    <lineage>
        <taxon>Bacteria</taxon>
        <taxon>Pseudomonadati</taxon>
        <taxon>Myxococcota</taxon>
        <taxon>Polyangia</taxon>
        <taxon>Polyangiales</taxon>
        <taxon>Sandaracinaceae</taxon>
        <taxon>Sandaracinus</taxon>
    </lineage>
</organism>
<dbReference type="EMBL" id="CP011125">
    <property type="protein sequence ID" value="AKF10928.1"/>
    <property type="molecule type" value="Genomic_DNA"/>
</dbReference>
<name>A0A0F6YME1_9BACT</name>
<dbReference type="KEGG" id="samy:DB32_008077"/>
<reference evidence="3 4" key="1">
    <citation type="submission" date="2015-03" db="EMBL/GenBank/DDBJ databases">
        <title>Genome assembly of Sandaracinus amylolyticus DSM 53668.</title>
        <authorList>
            <person name="Sharma G."/>
            <person name="Subramanian S."/>
        </authorList>
    </citation>
    <scope>NUCLEOTIDE SEQUENCE [LARGE SCALE GENOMIC DNA]</scope>
    <source>
        <strain evidence="3 4">DSM 53668</strain>
    </source>
</reference>
<feature type="transmembrane region" description="Helical" evidence="1">
    <location>
        <begin position="247"/>
        <end position="275"/>
    </location>
</feature>
<evidence type="ECO:0000256" key="1">
    <source>
        <dbReference type="SAM" id="Phobius"/>
    </source>
</evidence>
<feature type="transmembrane region" description="Helical" evidence="1">
    <location>
        <begin position="210"/>
        <end position="235"/>
    </location>
</feature>
<evidence type="ECO:0000313" key="3">
    <source>
        <dbReference type="EMBL" id="AKF10928.1"/>
    </source>
</evidence>
<keyword evidence="1" id="KW-1133">Transmembrane helix</keyword>
<feature type="transmembrane region" description="Helical" evidence="1">
    <location>
        <begin position="12"/>
        <end position="32"/>
    </location>
</feature>
<protein>
    <recommendedName>
        <fullName evidence="2">HTTM domain-containing protein</fullName>
    </recommendedName>
</protein>
<evidence type="ECO:0000259" key="2">
    <source>
        <dbReference type="Pfam" id="PF05090"/>
    </source>
</evidence>
<dbReference type="STRING" id="927083.DB32_008077"/>
<proteinExistence type="predicted"/>
<feature type="transmembrane region" description="Helical" evidence="1">
    <location>
        <begin position="116"/>
        <end position="135"/>
    </location>
</feature>
<keyword evidence="1" id="KW-0812">Transmembrane</keyword>
<keyword evidence="4" id="KW-1185">Reference proteome</keyword>
<dbReference type="OrthoDB" id="4964748at2"/>
<feature type="domain" description="HTTM" evidence="2">
    <location>
        <begin position="48"/>
        <end position="275"/>
    </location>
</feature>
<dbReference type="Pfam" id="PF05090">
    <property type="entry name" value="HTTM"/>
    <property type="match status" value="1"/>
</dbReference>